<dbReference type="SUPFAM" id="SSF51126">
    <property type="entry name" value="Pectin lyase-like"/>
    <property type="match status" value="2"/>
</dbReference>
<dbReference type="InterPro" id="IPR024973">
    <property type="entry name" value="ESPR"/>
</dbReference>
<dbReference type="SMART" id="SM00912">
    <property type="entry name" value="Haemagg_act"/>
    <property type="match status" value="1"/>
</dbReference>
<proteinExistence type="predicted"/>
<organism evidence="3 4">
    <name type="scientific">Aquabacterium commune</name>
    <dbReference type="NCBI Taxonomy" id="70586"/>
    <lineage>
        <taxon>Bacteria</taxon>
        <taxon>Pseudomonadati</taxon>
        <taxon>Pseudomonadota</taxon>
        <taxon>Betaproteobacteria</taxon>
        <taxon>Burkholderiales</taxon>
        <taxon>Aquabacterium</taxon>
    </lineage>
</organism>
<dbReference type="InterPro" id="IPR012334">
    <property type="entry name" value="Pectin_lyas_fold"/>
</dbReference>
<dbReference type="InterPro" id="IPR008638">
    <property type="entry name" value="FhaB/CdiA-like_TPS"/>
</dbReference>
<dbReference type="Pfam" id="PF13018">
    <property type="entry name" value="ESPR"/>
    <property type="match status" value="1"/>
</dbReference>
<sequence>MNKHVHRLVFDRRRGMRVPAHEHARSAGKAAGGQTRAVALVSALSLLAATEGAVAQMRADGAVDSTAVTRPQGAVSVVPAARPVSELVRSALELTQANLPKYTADGKWALNTGSYTDPKFSDDGKILTLTQKGTTIVLNWDSFDIANGYTVRFVQPDGGRALNRVHNLTPSVINGVLTATGEVMLENTAGVIFGNNARVDTRSMVATALKVSDAAFEAGIRSYRKGQASFGGDNTAVNGFVAVERGAQIRSLPGGDVILVAPRVVNQGLIETPQGQAILAAGKTVYLYAPLDLAQRGLLVAIDNFDEAALATAPDLGSVENARVSSDTNSGTIRADKGTINLVGAAIRQKGTLTATTAVKGQNGAIFLTAMKDTVTRTPENDKGALVRVANNTGTVELGGGSVTEVLPSVDGLLLSQAQVNEGKIGVSPDEVMRVRDKPVAPKTLASTATDAEKAQFAADKAAYEADLKVYEALLQQASDTFYRSRIDIIGKEITLRAGSAVQAPAGEVNILATSNWATSPLNNSQSALGKDDSRIVMEAGAKVDVSGLNNLLLPASRNQLQGRLFSIELADSPLQRDGVIYRADLLADARRRITIGDVTGLYNDIRYSAAEYSTAGGMLRMQAQGAMLLDAGASIDFSGGKVTYDAGTLVSSLLLRNGAVARLEDASKDLRYSELISDPSSATEDELARLGLADPGVTAPNVLESQTVGMSAGVALMSAPVMSLGATLNGGVTMSDVQRLSTDVAERDKAFNTSITLGAVTDFSRVVNRSAALTTQPHLYASLKPTAGLLVLGQHHGTVSNGVEERTVQSSIQVTTSGLSLPTLASAWTTESWQQTLAQVGTDLKVSAALINAAGLAGLTLQADKVSIGSAVQGDLPALSLASGGSFEANAFSGVQVDGRIASAGGAISLLARKEGADVVLGSTASLDAAGTVRDERVSAAPANEGVARKGGTVTLQAARSVLAATGSDIDVSGAAWRSSGGAYVQGTAGELSIAVNQQYLDKTSAPAGTLSLGSTLSAYDFSAGGTFTLKGIPALVIGGTRKGAFAIGNQLFADRGFGKLDVTTIGHIDIASGALVQPTLVNMVPTAARLAGLTAQPYELTVLEAGRRQPFRLTLKAEALPGTTAADTTSGLPNGANLTVGQGALIDVGIGGAIDLSAGGSIEMDGTLRALAGNVSLKLLGTRGASATDTSAFEAQGYLKGQRIHLDNDALIDVSGVVKSYLIDGGLAAFLGLGQREVGEVLSGGTVTLGGSDGTATRGQLIMDKDATIRLNGVSGLLDRSALPGKSLISAGAGTLNIMSTDGFQLLGKVEAAAPNASVSGGTINIALSQEGLVDRTDPALVAEDGVEFKKYPEGQRSIRITGSQAQAVTLAESGLGFGEGVVSAELLNTSGFDRIQLRADQSVQLNAGANLVAADNRTRLQSVVLNASVIDVADGAGHTIQAHQVSMGPKGKPGDALPVALPQVTAASKRAAAGDLGGTGSLEVQAGLIEVVGDTAVLGTDKLTLNATLAPAAAASLGRTNGEIRFVGQSSASNAALTGQLSFSGELNLVAGQVYATTLSKFNVKGYDTAGADMKGTLNILTPSAGISSSQTPLSALAALNLRANSITLDGTVRQPFGSIDVEANTLTLTGRADLSVSGDGTKVPVGTTLNQTQWVYGTQGTVTTTGTAANIAPKDNATAIDLSQLPLNKQITLNGKTQLKIDSQSAVDVRAGGDIVASEFKQGVGGTTDTYLRKNVFAVLPNYSYDFAPTDADIGATAQKVGSTLRAGDQITIATDNGVLKAGTYTLMDARYGILPGAVLVSATTLPVTAPLPVAVQNDDGSVIVSGHRKATGTAQSGGGDQRLALTLEPEATFRKKSEVILTSGNAYQQQQSVRSGNTLFNPGDAGRVSLLSEKAFDWAARFNFSGKAQEGLSAGQFDLSMLNMVVQADPSQAGPTGAKSVSLDQLNALGADSVLLGGKRTTQADGSIKVERNANSITFQADLDANGAPVVGTAEAPRNVLSTGGELMAVATRELTVENGLTIVSTGADTGASRRYEIQNAGAALQVGNLANTDISVVFSDGALTETAQGNLTAGKDDKAGNVKLQGNSVQLDATHVLSVAQSTELITRSLSLGGQRVAVGASGEDELDDATLSVSDKLLTAANNADRLKLRSYTSIDFYRSVELGSDQMTRLSLDAPQLLGRGTAADTAVVRAREVVLANSSGRKAPTQQVTENGNFVTKAELGASALLVSAKPVLRDGKTGGLTIAASLTAQQSAEAQAGQRLAFGKGTLQSAGDIIFSGRGQTVAQGDLTLRAARVTADSTSDQTVEATGALNIEKAPGGKTLNESLGAGGKVALAGATVTQAGLIDIEAGRVSMMGAGVTGQTDTVVFAEGSETRVDGRTLKVSDTHAVASGGGQITAQARTGRMVIDGALSAAAAAIPEGMTGDAPYAGTVTLKAADAVVMGEKAAINLEASSGKGGNLNVDAGKLLLGDSAQAAALANARVAQSGLDKLMDISRNASGNAHRAVDVRVRADDLSLNTSVKAAMVALTSDSGKVTLGGQSKIDATALQGGVVQLQAKGDLTLQTGAQVLAQSTRAGANGGDILLSSTSGQVLLGKATVKADSEGDTADGRIVIRAGQTQDAAGNYTGDVNVGLLPAGAADAVDDKLTLQAGQIEIEAVRVYKDAADTAVNAQHTSLIAGVSSGQAWGLTTLVEDAAKFATDTNKAKVLNNLGLSNRPEVHVKAGVEVQTLGNLTVDNGTTEITLNTVRAGTEPITLTIRSAGDINVNSTVSDGFTAASGILSTAAGDATSMRFVAGADTSSAKLSATQADATKGHFTLAGGKFIRTTAGSIDVNASGDVRLMAPTLATSSAIYVAGRTSALASNERVTSNPSANARFTERGGRLTVAAGGNVGSYFLDSDNANALTQQQVAQMTGNYFFHGGTTAIPVAWWTGFNAFRQGFGSFGGGNISVTAGNAVSNVAVVAPTSARTVQVVDAAGKVLRTELKELNGGNIEVLAGGDIDGGVYFLGRGQGRIAAGGSLNRGADQVSDKLVDGVVPRPDGTVVYEPGAMLGLMAGTWDVSALKDLNVSYIFNPTVLPFRTNGQSPYNTGNITNAASGLNANNASVYFTYAADAGVTLTSVQGSVNWETNAQALNLMHRNADATSAAAGIGLTPTGAAASTLGSLASVAPPVVSINSLQGNVLINTAGRALAEENGTIPSTNGIAVQPIYVMPTAKSDVNIYAAQDLVLQGNLQLLDAQQAQLGLPSMTKPALVAGNTTTLTSNNIAALNNNLQPGSSTTVTSANGLRVSSDLDVLSATTISDLGQAANAKVVHVYAGRDIVFDTKTDDGLVVDPFLRSNRPMELVAGRDMVNPAVIGQNFTEDDVTRIAAGRDITGGTTTSSQILLGGPGALRVEAGRDINLNQSLGVVAVGNEINTALPEQSAKITLSAGNARTVNLSQLLAQHGADPALRLAMNAALEASKLPVPGGADSWAALGFEAALSAFSGLTDGHQVAAVSQYLNAVFVARYLPDQAGRSDAYYRSDAFLRLKQEAMWKEAISLAGQAVAIAVSSNAAEEATRAAQRKALFAQAAGVVDLAGLGASFNRSGDINLSNAKVHNLGLGGGTQLGQVDNSLGGIDLVAAGQVTAGLPSADARKPGGFINFQGGSFRSLTGGDFLAEDQKVIVVGRGNLYIYTLDGSIDSGKGSNTSAAKPLPVRVFDATTGRVITQGQPPTSGSGFQAVGAPSDVETVIGLYAPNGEIRALDAFIKGSKVEIAAPKVVGADNIANATGTTAPPPPVVSLSLTPKVADTAAGVAQAIDAGDARGRDKASSSMLTVELLGFGDGNATAAGAAEPPKEKDKDKEKR</sequence>
<gene>
    <name evidence="3" type="ORF">EV672_10972</name>
</gene>
<dbReference type="OrthoDB" id="218680at2"/>
<dbReference type="Pfam" id="PF12545">
    <property type="entry name" value="DUF3739"/>
    <property type="match status" value="1"/>
</dbReference>
<keyword evidence="4" id="KW-1185">Reference proteome</keyword>
<dbReference type="RefSeq" id="WP_133610579.1">
    <property type="nucleotide sequence ID" value="NZ_SNXW01000009.1"/>
</dbReference>
<dbReference type="EMBL" id="SNXW01000009">
    <property type="protein sequence ID" value="TDP81032.1"/>
    <property type="molecule type" value="Genomic_DNA"/>
</dbReference>
<evidence type="ECO:0000256" key="1">
    <source>
        <dbReference type="SAM" id="MobiDB-lite"/>
    </source>
</evidence>
<reference evidence="3 4" key="1">
    <citation type="submission" date="2019-03" db="EMBL/GenBank/DDBJ databases">
        <title>Genomic Encyclopedia of Type Strains, Phase IV (KMG-IV): sequencing the most valuable type-strain genomes for metagenomic binning, comparative biology and taxonomic classification.</title>
        <authorList>
            <person name="Goeker M."/>
        </authorList>
    </citation>
    <scope>NUCLEOTIDE SEQUENCE [LARGE SCALE GENOMIC DNA]</scope>
    <source>
        <strain evidence="3 4">DSM 11901</strain>
    </source>
</reference>
<name>A0A4R6R5H2_9BURK</name>
<dbReference type="PANTHER" id="PTHR12338">
    <property type="entry name" value="AUTOTRANSPORTER"/>
    <property type="match status" value="1"/>
</dbReference>
<dbReference type="Proteomes" id="UP000294593">
    <property type="component" value="Unassembled WGS sequence"/>
</dbReference>
<dbReference type="InterPro" id="IPR050909">
    <property type="entry name" value="Bact_Autotransporter_VF"/>
</dbReference>
<dbReference type="Gene3D" id="2.160.20.10">
    <property type="entry name" value="Single-stranded right-handed beta-helix, Pectin lyase-like"/>
    <property type="match status" value="2"/>
</dbReference>
<feature type="domain" description="Filamentous haemagglutinin FhaB/tRNA nuclease CdiA-like TPS" evidence="2">
    <location>
        <begin position="99"/>
        <end position="215"/>
    </location>
</feature>
<evidence type="ECO:0000313" key="4">
    <source>
        <dbReference type="Proteomes" id="UP000294593"/>
    </source>
</evidence>
<evidence type="ECO:0000313" key="3">
    <source>
        <dbReference type="EMBL" id="TDP81032.1"/>
    </source>
</evidence>
<dbReference type="NCBIfam" id="TIGR01901">
    <property type="entry name" value="adhes_NPXG"/>
    <property type="match status" value="1"/>
</dbReference>
<dbReference type="InterPro" id="IPR021026">
    <property type="entry name" value="Filamn_hemagglutn_DUF3739"/>
</dbReference>
<protein>
    <submittedName>
        <fullName evidence="3">Filamentous hemagglutinin family protein</fullName>
    </submittedName>
</protein>
<dbReference type="InterPro" id="IPR011050">
    <property type="entry name" value="Pectin_lyase_fold/virulence"/>
</dbReference>
<dbReference type="PANTHER" id="PTHR12338:SF5">
    <property type="entry name" value="ANTIGEN 43-RELATED"/>
    <property type="match status" value="1"/>
</dbReference>
<comment type="caution">
    <text evidence="3">The sequence shown here is derived from an EMBL/GenBank/DDBJ whole genome shotgun (WGS) entry which is preliminary data.</text>
</comment>
<evidence type="ECO:0000259" key="2">
    <source>
        <dbReference type="SMART" id="SM00912"/>
    </source>
</evidence>
<feature type="region of interest" description="Disordered" evidence="1">
    <location>
        <begin position="3838"/>
        <end position="3859"/>
    </location>
</feature>
<feature type="compositionally biased region" description="Basic and acidic residues" evidence="1">
    <location>
        <begin position="3848"/>
        <end position="3859"/>
    </location>
</feature>
<accession>A0A4R6R5H2</accession>